<evidence type="ECO:0000256" key="14">
    <source>
        <dbReference type="ARBA" id="ARBA00048988"/>
    </source>
</evidence>
<feature type="domain" description="UvrD-like helicase C-terminal" evidence="18">
    <location>
        <begin position="354"/>
        <end position="657"/>
    </location>
</feature>
<evidence type="ECO:0000256" key="11">
    <source>
        <dbReference type="ARBA" id="ARBA00023235"/>
    </source>
</evidence>
<comment type="similarity">
    <text evidence="1">Belongs to the helicase family. UvrD subfamily.</text>
</comment>
<reference evidence="19 20" key="1">
    <citation type="submission" date="2016-10" db="EMBL/GenBank/DDBJ databases">
        <authorList>
            <person name="de Groot N.N."/>
        </authorList>
    </citation>
    <scope>NUCLEOTIDE SEQUENCE [LARGE SCALE GENOMIC DNA]</scope>
    <source>
        <strain evidence="19 20">CPCC 202808</strain>
    </source>
</reference>
<dbReference type="GO" id="GO:0005829">
    <property type="term" value="C:cytosol"/>
    <property type="evidence" value="ECO:0007669"/>
    <property type="project" value="TreeGrafter"/>
</dbReference>
<dbReference type="InterPro" id="IPR027417">
    <property type="entry name" value="P-loop_NTPase"/>
</dbReference>
<keyword evidence="11" id="KW-0413">Isomerase</keyword>
<dbReference type="GO" id="GO:0004527">
    <property type="term" value="F:exonuclease activity"/>
    <property type="evidence" value="ECO:0007669"/>
    <property type="project" value="UniProtKB-KW"/>
</dbReference>
<evidence type="ECO:0000256" key="7">
    <source>
        <dbReference type="ARBA" id="ARBA00022839"/>
    </source>
</evidence>
<evidence type="ECO:0000256" key="6">
    <source>
        <dbReference type="ARBA" id="ARBA00022806"/>
    </source>
</evidence>
<dbReference type="PROSITE" id="PS51198">
    <property type="entry name" value="UVRD_HELICASE_ATP_BIND"/>
    <property type="match status" value="1"/>
</dbReference>
<dbReference type="GO" id="GO:0033202">
    <property type="term" value="C:DNA helicase complex"/>
    <property type="evidence" value="ECO:0007669"/>
    <property type="project" value="TreeGrafter"/>
</dbReference>
<feature type="domain" description="UvrD-like helicase ATP-binding" evidence="17">
    <location>
        <begin position="51"/>
        <end position="354"/>
    </location>
</feature>
<evidence type="ECO:0000256" key="4">
    <source>
        <dbReference type="ARBA" id="ARBA00022763"/>
    </source>
</evidence>
<evidence type="ECO:0000259" key="18">
    <source>
        <dbReference type="PROSITE" id="PS51217"/>
    </source>
</evidence>
<evidence type="ECO:0000256" key="3">
    <source>
        <dbReference type="ARBA" id="ARBA00022741"/>
    </source>
</evidence>
<evidence type="ECO:0000256" key="9">
    <source>
        <dbReference type="ARBA" id="ARBA00023125"/>
    </source>
</evidence>
<keyword evidence="3 15" id="KW-0547">Nucleotide-binding</keyword>
<accession>A0A1I2Z0F3</accession>
<dbReference type="EC" id="5.6.2.4" evidence="13"/>
<name>A0A1I2Z0F3_9ACTN</name>
<feature type="binding site" evidence="15">
    <location>
        <begin position="72"/>
        <end position="79"/>
    </location>
    <ligand>
        <name>ATP</name>
        <dbReference type="ChEBI" id="CHEBI:30616"/>
    </ligand>
</feature>
<keyword evidence="8 15" id="KW-0067">ATP-binding</keyword>
<dbReference type="GO" id="GO:0000725">
    <property type="term" value="P:recombinational repair"/>
    <property type="evidence" value="ECO:0007669"/>
    <property type="project" value="TreeGrafter"/>
</dbReference>
<dbReference type="GO" id="GO:0043138">
    <property type="term" value="F:3'-5' DNA helicase activity"/>
    <property type="evidence" value="ECO:0007669"/>
    <property type="project" value="UniProtKB-EC"/>
</dbReference>
<dbReference type="PANTHER" id="PTHR11070:SF59">
    <property type="entry name" value="DNA 3'-5' HELICASE"/>
    <property type="match status" value="1"/>
</dbReference>
<keyword evidence="6 15" id="KW-0347">Helicase</keyword>
<evidence type="ECO:0000256" key="10">
    <source>
        <dbReference type="ARBA" id="ARBA00023204"/>
    </source>
</evidence>
<comment type="catalytic activity">
    <reaction evidence="14">
        <text>ATP + H2O = ADP + phosphate + H(+)</text>
        <dbReference type="Rhea" id="RHEA:13065"/>
        <dbReference type="ChEBI" id="CHEBI:15377"/>
        <dbReference type="ChEBI" id="CHEBI:15378"/>
        <dbReference type="ChEBI" id="CHEBI:30616"/>
        <dbReference type="ChEBI" id="CHEBI:43474"/>
        <dbReference type="ChEBI" id="CHEBI:456216"/>
        <dbReference type="EC" id="5.6.2.4"/>
    </reaction>
</comment>
<dbReference type="OrthoDB" id="9806690at2"/>
<evidence type="ECO:0000313" key="20">
    <source>
        <dbReference type="Proteomes" id="UP000199052"/>
    </source>
</evidence>
<dbReference type="Gene3D" id="3.40.50.300">
    <property type="entry name" value="P-loop containing nucleotide triphosphate hydrolases"/>
    <property type="match status" value="2"/>
</dbReference>
<keyword evidence="7" id="KW-0269">Exonuclease</keyword>
<dbReference type="GO" id="GO:0003677">
    <property type="term" value="F:DNA binding"/>
    <property type="evidence" value="ECO:0007669"/>
    <property type="project" value="UniProtKB-KW"/>
</dbReference>
<dbReference type="Gene3D" id="1.10.486.10">
    <property type="entry name" value="PCRA, domain 4"/>
    <property type="match status" value="1"/>
</dbReference>
<dbReference type="Gene3D" id="3.90.320.10">
    <property type="match status" value="1"/>
</dbReference>
<dbReference type="PROSITE" id="PS51217">
    <property type="entry name" value="UVRD_HELICASE_CTER"/>
    <property type="match status" value="1"/>
</dbReference>
<evidence type="ECO:0000256" key="12">
    <source>
        <dbReference type="ARBA" id="ARBA00034617"/>
    </source>
</evidence>
<evidence type="ECO:0000256" key="2">
    <source>
        <dbReference type="ARBA" id="ARBA00022722"/>
    </source>
</evidence>
<keyword evidence="2" id="KW-0540">Nuclease</keyword>
<dbReference type="InterPro" id="IPR014017">
    <property type="entry name" value="DNA_helicase_UvrD-like_C"/>
</dbReference>
<dbReference type="GO" id="GO:0005524">
    <property type="term" value="F:ATP binding"/>
    <property type="evidence" value="ECO:0007669"/>
    <property type="project" value="UniProtKB-UniRule"/>
</dbReference>
<dbReference type="Pfam" id="PF12705">
    <property type="entry name" value="PDDEXK_1"/>
    <property type="match status" value="1"/>
</dbReference>
<keyword evidence="5 15" id="KW-0378">Hydrolase</keyword>
<sequence length="1109" mass="118759">MRGVSVVSVSSVSSGSSGSPGSPASPGGSGAPAYRLVRRPRSSDPARLTGPELDESQRRVVEHRGGPLLVLAGPGTGKTTTLVEAAVDRIERDGIEPEHVLLLTFGRRAAAELRDRIAARLDRTIREPLARTFHSYAFGLLRNDAVLNDLPVPRLLAGPEQDLMIRDLLRGDVEEFGAKDWPTRLRPALGTRGFAQELRDLLLRAAERGIEPPGLGALGRQQRRDDWRAAARFARQYAAITALRPETPAYDPAELVRAAVDLLRADPELLARERANRAVVFVDEYQDTDPAQEELLRLLAGGGRELVVVGDPDQSIYAFRGADSEAIRRFTERFPTVGGTDAPTVALTRSRRAGATLLKASRRITDRLGGPPAHRRLVAEPGSSPGEVQAHLLHTRNQEASFVAQRLREAHLVDGVEWSRMAVLVRAASYIPLLRRSLAAAGVPATVRLEETPLVDQPAVRPLLTVLSIATERTELTSEETLDLLVSPYGGADALALRRLRQELRRSELAAGGKRSSTVLLVEALADPRVLIPLDPAATAPARRIGHLLTAAVEAVEAPNATAETVLWAVWSAGRVSDRWARRAASGGPGASAADRDLDAVTALFDMVARFVDRMPAAGPAVFLDHLLGQEIPADTLAPRAPEGDTVTVLTAHASKGLEWDVVAVVGVQEGVWPDLRLRGSLLGSESLVDLVAGRDPSPVVTVSHLLAEERRLFYVAVTRARRRLIVTAVSSEETHPSRFVDELVPWSGPGEERPLTRVPRGLELAAVVAELRSVVCAPGNGTGAGTGSDEPDDPRRLAAAHQLARLAAAGIRGADPAEWYAVAPLTDDAPLRGPEEQVRVSPSKVEAFARCALRWLLESCGGNAGDLLSQGVGTLVHDLAYDVAIGAVVPDEIMSAFETRWARLDSGTGWHSRRQHEHARTLVERLSGWLRSNPRELAAAEETFAVEVGRAVLSGRVDRLERDAEGRLVVVDLKTGKSKPVAADLPMHPQLGAYQLAVEQGGFERGPEEGTADGPGDGSKSSPEDGAEGGPRSGGAVLVQLGSGSKVTEQSQPPLSGAEDPKWAQRLVEETAEGMAAADFDATENRWCGVCPSRRSCPLHVEGGQVTP</sequence>
<dbReference type="InterPro" id="IPR013986">
    <property type="entry name" value="DExx_box_DNA_helicase_dom_sf"/>
</dbReference>
<dbReference type="InterPro" id="IPR011604">
    <property type="entry name" value="PDDEXK-like_dom_sf"/>
</dbReference>
<keyword evidence="10" id="KW-0234">DNA repair</keyword>
<dbReference type="Pfam" id="PF00580">
    <property type="entry name" value="UvrD-helicase"/>
    <property type="match status" value="1"/>
</dbReference>
<keyword evidence="9" id="KW-0238">DNA-binding</keyword>
<dbReference type="EMBL" id="FOOI01000015">
    <property type="protein sequence ID" value="SFH31105.1"/>
    <property type="molecule type" value="Genomic_DNA"/>
</dbReference>
<evidence type="ECO:0000313" key="19">
    <source>
        <dbReference type="EMBL" id="SFH31105.1"/>
    </source>
</evidence>
<evidence type="ECO:0000256" key="13">
    <source>
        <dbReference type="ARBA" id="ARBA00034808"/>
    </source>
</evidence>
<dbReference type="SUPFAM" id="SSF52540">
    <property type="entry name" value="P-loop containing nucleoside triphosphate hydrolases"/>
    <property type="match status" value="1"/>
</dbReference>
<proteinExistence type="inferred from homology"/>
<dbReference type="InterPro" id="IPR000212">
    <property type="entry name" value="DNA_helicase_UvrD/REP"/>
</dbReference>
<feature type="compositionally biased region" description="Polar residues" evidence="16">
    <location>
        <begin position="1043"/>
        <end position="1055"/>
    </location>
</feature>
<comment type="catalytic activity">
    <reaction evidence="12">
        <text>Couples ATP hydrolysis with the unwinding of duplex DNA by translocating in the 3'-5' direction.</text>
        <dbReference type="EC" id="5.6.2.4"/>
    </reaction>
</comment>
<dbReference type="STRING" id="504797.SAMN05421678_115110"/>
<dbReference type="Pfam" id="PF13361">
    <property type="entry name" value="UvrD_C"/>
    <property type="match status" value="1"/>
</dbReference>
<dbReference type="Gene3D" id="1.10.10.160">
    <property type="match status" value="1"/>
</dbReference>
<organism evidence="19 20">
    <name type="scientific">Actinopolymorpha cephalotaxi</name>
    <dbReference type="NCBI Taxonomy" id="504797"/>
    <lineage>
        <taxon>Bacteria</taxon>
        <taxon>Bacillati</taxon>
        <taxon>Actinomycetota</taxon>
        <taxon>Actinomycetes</taxon>
        <taxon>Propionibacteriales</taxon>
        <taxon>Actinopolymorphaceae</taxon>
        <taxon>Actinopolymorpha</taxon>
    </lineage>
</organism>
<feature type="compositionally biased region" description="Low complexity" evidence="16">
    <location>
        <begin position="1"/>
        <end position="26"/>
    </location>
</feature>
<dbReference type="InterPro" id="IPR038726">
    <property type="entry name" value="PDDEXK_AddAB-type"/>
</dbReference>
<feature type="region of interest" description="Disordered" evidence="16">
    <location>
        <begin position="1"/>
        <end position="60"/>
    </location>
</feature>
<dbReference type="Proteomes" id="UP000199052">
    <property type="component" value="Unassembled WGS sequence"/>
</dbReference>
<gene>
    <name evidence="19" type="ORF">SAMN05421678_115110</name>
</gene>
<evidence type="ECO:0000256" key="15">
    <source>
        <dbReference type="PROSITE-ProRule" id="PRU00560"/>
    </source>
</evidence>
<evidence type="ECO:0000259" key="17">
    <source>
        <dbReference type="PROSITE" id="PS51198"/>
    </source>
</evidence>
<dbReference type="InterPro" id="IPR014016">
    <property type="entry name" value="UvrD-like_ATP-bd"/>
</dbReference>
<evidence type="ECO:0000256" key="5">
    <source>
        <dbReference type="ARBA" id="ARBA00022801"/>
    </source>
</evidence>
<dbReference type="PANTHER" id="PTHR11070">
    <property type="entry name" value="UVRD / RECB / PCRA DNA HELICASE FAMILY MEMBER"/>
    <property type="match status" value="1"/>
</dbReference>
<evidence type="ECO:0000256" key="8">
    <source>
        <dbReference type="ARBA" id="ARBA00022840"/>
    </source>
</evidence>
<feature type="region of interest" description="Disordered" evidence="16">
    <location>
        <begin position="1005"/>
        <end position="1064"/>
    </location>
</feature>
<protein>
    <recommendedName>
        <fullName evidence="13">DNA 3'-5' helicase</fullName>
        <ecNumber evidence="13">5.6.2.4</ecNumber>
    </recommendedName>
</protein>
<evidence type="ECO:0000256" key="1">
    <source>
        <dbReference type="ARBA" id="ARBA00009922"/>
    </source>
</evidence>
<dbReference type="AlphaFoldDB" id="A0A1I2Z0F3"/>
<keyword evidence="4" id="KW-0227">DNA damage</keyword>
<evidence type="ECO:0000256" key="16">
    <source>
        <dbReference type="SAM" id="MobiDB-lite"/>
    </source>
</evidence>
<dbReference type="CDD" id="cd17932">
    <property type="entry name" value="DEXQc_UvrD"/>
    <property type="match status" value="1"/>
</dbReference>